<dbReference type="AlphaFoldDB" id="A0AAN8GI56"/>
<accession>A0AAN8GI56</accession>
<evidence type="ECO:0000256" key="1">
    <source>
        <dbReference type="SAM" id="MobiDB-lite"/>
    </source>
</evidence>
<gene>
    <name evidence="2" type="ORF">SNE40_023543</name>
</gene>
<protein>
    <submittedName>
        <fullName evidence="2">Uncharacterized protein</fullName>
    </submittedName>
</protein>
<dbReference type="EMBL" id="JAZGQO010000021">
    <property type="protein sequence ID" value="KAK6166949.1"/>
    <property type="molecule type" value="Genomic_DNA"/>
</dbReference>
<proteinExistence type="predicted"/>
<comment type="caution">
    <text evidence="2">The sequence shown here is derived from an EMBL/GenBank/DDBJ whole genome shotgun (WGS) entry which is preliminary data.</text>
</comment>
<dbReference type="Proteomes" id="UP001347796">
    <property type="component" value="Unassembled WGS sequence"/>
</dbReference>
<feature type="compositionally biased region" description="Polar residues" evidence="1">
    <location>
        <begin position="11"/>
        <end position="23"/>
    </location>
</feature>
<name>A0AAN8GI56_PATCE</name>
<keyword evidence="3" id="KW-1185">Reference proteome</keyword>
<feature type="region of interest" description="Disordered" evidence="1">
    <location>
        <begin position="1"/>
        <end position="23"/>
    </location>
</feature>
<reference evidence="2 3" key="1">
    <citation type="submission" date="2024-01" db="EMBL/GenBank/DDBJ databases">
        <title>The genome of the rayed Mediterranean limpet Patella caerulea (Linnaeus, 1758).</title>
        <authorList>
            <person name="Anh-Thu Weber A."/>
            <person name="Halstead-Nussloch G."/>
        </authorList>
    </citation>
    <scope>NUCLEOTIDE SEQUENCE [LARGE SCALE GENOMIC DNA]</scope>
    <source>
        <strain evidence="2">AATW-2023a</strain>
        <tissue evidence="2">Whole specimen</tissue>
    </source>
</reference>
<organism evidence="2 3">
    <name type="scientific">Patella caerulea</name>
    <name type="common">Rayed Mediterranean limpet</name>
    <dbReference type="NCBI Taxonomy" id="87958"/>
    <lineage>
        <taxon>Eukaryota</taxon>
        <taxon>Metazoa</taxon>
        <taxon>Spiralia</taxon>
        <taxon>Lophotrochozoa</taxon>
        <taxon>Mollusca</taxon>
        <taxon>Gastropoda</taxon>
        <taxon>Patellogastropoda</taxon>
        <taxon>Patelloidea</taxon>
        <taxon>Patellidae</taxon>
        <taxon>Patella</taxon>
    </lineage>
</organism>
<sequence>MEHNLTENREVQTSLPPSIKSTPTGIAHASAISDISTKSDLSSECLSVTKLDSLYSNSMKILVRRSNTIVDGDISNRISAVEGIRRPPDDDTPCTLECCRLKPGTMAASRSSLACNQTVYEAALSNLHGRSATWLPDNSTAARPHPLLKSTRNGCQRKQSTLKGGLIGVSVDQNRTYRPQTISSTKTPFLDRSRTTVSFGARHCDACSVKDLQDWFKTHPSSIGRSPRGQSDITHLKIGREKSQVFLVNKPSLDTTSSNMKEVLLPMTTVPKKGLIKLTCIAEESLKEKEKNTGKEYRREPIRYLIRNKDVLKAIKASFNRLNEHKSSLDHPLSDYSKLTTQDIRRHVLVSNQAINPLPTYIYI</sequence>
<evidence type="ECO:0000313" key="2">
    <source>
        <dbReference type="EMBL" id="KAK6166949.1"/>
    </source>
</evidence>
<feature type="compositionally biased region" description="Basic and acidic residues" evidence="1">
    <location>
        <begin position="1"/>
        <end position="10"/>
    </location>
</feature>
<evidence type="ECO:0000313" key="3">
    <source>
        <dbReference type="Proteomes" id="UP001347796"/>
    </source>
</evidence>